<name>A0A395IXE6_9HELO</name>
<protein>
    <submittedName>
        <fullName evidence="1">Uncharacterized protein</fullName>
    </submittedName>
</protein>
<dbReference type="EMBL" id="QKRW01000021">
    <property type="protein sequence ID" value="RAL63009.1"/>
    <property type="molecule type" value="Genomic_DNA"/>
</dbReference>
<dbReference type="AlphaFoldDB" id="A0A395IXE6"/>
<evidence type="ECO:0000313" key="1">
    <source>
        <dbReference type="EMBL" id="RAL63009.1"/>
    </source>
</evidence>
<comment type="caution">
    <text evidence="1">The sequence shown here is derived from an EMBL/GenBank/DDBJ whole genome shotgun (WGS) entry which is preliminary data.</text>
</comment>
<dbReference type="Proteomes" id="UP000249056">
    <property type="component" value="Unassembled WGS sequence"/>
</dbReference>
<organism evidence="1 2">
    <name type="scientific">Monilinia fructigena</name>
    <dbReference type="NCBI Taxonomy" id="38457"/>
    <lineage>
        <taxon>Eukaryota</taxon>
        <taxon>Fungi</taxon>
        <taxon>Dikarya</taxon>
        <taxon>Ascomycota</taxon>
        <taxon>Pezizomycotina</taxon>
        <taxon>Leotiomycetes</taxon>
        <taxon>Helotiales</taxon>
        <taxon>Sclerotiniaceae</taxon>
        <taxon>Monilinia</taxon>
    </lineage>
</organism>
<accession>A0A395IXE6</accession>
<gene>
    <name evidence="1" type="ORF">DID88_004095</name>
</gene>
<evidence type="ECO:0000313" key="2">
    <source>
        <dbReference type="Proteomes" id="UP000249056"/>
    </source>
</evidence>
<sequence>MSFTHKAIRVAVRAVSKVWLDAWQSMQEEDAKDRHLERPFVAEYSGMDLMNNYAVLSSLLYDPENDARKISV</sequence>
<reference evidence="1 2" key="1">
    <citation type="submission" date="2018-06" db="EMBL/GenBank/DDBJ databases">
        <title>Genome Sequence of the Brown Rot Fungal Pathogen Monilinia fructigena.</title>
        <authorList>
            <person name="Landi L."/>
            <person name="De Miccolis Angelini R.M."/>
            <person name="Pollastro S."/>
            <person name="Abate D."/>
            <person name="Faretra F."/>
            <person name="Romanazzi G."/>
        </authorList>
    </citation>
    <scope>NUCLEOTIDE SEQUENCE [LARGE SCALE GENOMIC DNA]</scope>
    <source>
        <strain evidence="1 2">Mfrg269</strain>
    </source>
</reference>
<keyword evidence="2" id="KW-1185">Reference proteome</keyword>
<proteinExistence type="predicted"/>